<dbReference type="SUPFAM" id="SSF81469">
    <property type="entry name" value="Bacterial aa3 type cytochrome c oxidase subunit IV"/>
    <property type="match status" value="1"/>
</dbReference>
<keyword evidence="4" id="KW-1185">Reference proteome</keyword>
<reference evidence="3 4" key="1">
    <citation type="submission" date="2017-10" db="EMBL/GenBank/DDBJ databases">
        <title>Genome sequence of Caulobacter mirabilis FWC38.</title>
        <authorList>
            <person name="Fiebig A."/>
            <person name="Crosson S."/>
        </authorList>
    </citation>
    <scope>NUCLEOTIDE SEQUENCE [LARGE SCALE GENOMIC DNA]</scope>
    <source>
        <strain evidence="3 4">FWC 38</strain>
    </source>
</reference>
<dbReference type="Pfam" id="PF07835">
    <property type="entry name" value="COX4_pro_2"/>
    <property type="match status" value="1"/>
</dbReference>
<dbReference type="InterPro" id="IPR036596">
    <property type="entry name" value="Cyt-C_aa3_sf"/>
</dbReference>
<evidence type="ECO:0000313" key="3">
    <source>
        <dbReference type="EMBL" id="ATQ41365.1"/>
    </source>
</evidence>
<keyword evidence="1" id="KW-0812">Transmembrane</keyword>
<gene>
    <name evidence="3" type="ORF">CSW64_02515</name>
</gene>
<accession>A0A2D2ATS8</accession>
<keyword evidence="1" id="KW-1133">Transmembrane helix</keyword>
<feature type="transmembrane region" description="Helical" evidence="1">
    <location>
        <begin position="21"/>
        <end position="44"/>
    </location>
</feature>
<organism evidence="3 4">
    <name type="scientific">Caulobacter mirabilis</name>
    <dbReference type="NCBI Taxonomy" id="69666"/>
    <lineage>
        <taxon>Bacteria</taxon>
        <taxon>Pseudomonadati</taxon>
        <taxon>Pseudomonadota</taxon>
        <taxon>Alphaproteobacteria</taxon>
        <taxon>Caulobacterales</taxon>
        <taxon>Caulobacteraceae</taxon>
        <taxon>Caulobacter</taxon>
    </lineage>
</organism>
<protein>
    <submittedName>
        <fullName evidence="3">Aa3-type cytochrome c oxidase subunit IV</fullName>
    </submittedName>
</protein>
<evidence type="ECO:0000256" key="1">
    <source>
        <dbReference type="SAM" id="Phobius"/>
    </source>
</evidence>
<dbReference type="Gene3D" id="1.20.5.160">
    <property type="entry name" value="Bacterial aa3 type cytochrome c oxidase subunit IV"/>
    <property type="match status" value="1"/>
</dbReference>
<dbReference type="OrthoDB" id="7190773at2"/>
<feature type="transmembrane region" description="Helical" evidence="1">
    <location>
        <begin position="50"/>
        <end position="68"/>
    </location>
</feature>
<sequence>MASDYHRGEMDISEQVATYDGFMLMTKWGSLAIAVAVLMPTLWFCTNAGFFGGLAGGVVTAVVGILLLRDKKPAEH</sequence>
<dbReference type="Proteomes" id="UP000228945">
    <property type="component" value="Chromosome"/>
</dbReference>
<proteinExistence type="predicted"/>
<dbReference type="InterPro" id="IPR012422">
    <property type="entry name" value="Cyt_c_oxidase_su4_bac-aa3"/>
</dbReference>
<evidence type="ECO:0000313" key="4">
    <source>
        <dbReference type="Proteomes" id="UP000228945"/>
    </source>
</evidence>
<dbReference type="RefSeq" id="WP_099620621.1">
    <property type="nucleotide sequence ID" value="NZ_CP024201.1"/>
</dbReference>
<dbReference type="AlphaFoldDB" id="A0A2D2ATS8"/>
<dbReference type="EMBL" id="CP024201">
    <property type="protein sequence ID" value="ATQ41365.1"/>
    <property type="molecule type" value="Genomic_DNA"/>
</dbReference>
<dbReference type="KEGG" id="cmb:CSW64_02515"/>
<keyword evidence="1" id="KW-0472">Membrane</keyword>
<name>A0A2D2ATS8_9CAUL</name>
<evidence type="ECO:0000259" key="2">
    <source>
        <dbReference type="Pfam" id="PF07835"/>
    </source>
</evidence>
<feature type="domain" description="Cytochrome c oxidase subunit IV bacterial aa3 type" evidence="2">
    <location>
        <begin position="5"/>
        <end position="42"/>
    </location>
</feature>